<keyword evidence="2" id="KW-1185">Reference proteome</keyword>
<evidence type="ECO:0000313" key="1">
    <source>
        <dbReference type="EMBL" id="TFY72746.1"/>
    </source>
</evidence>
<protein>
    <submittedName>
        <fullName evidence="1">Uncharacterized protein</fullName>
    </submittedName>
</protein>
<reference evidence="1 2" key="1">
    <citation type="submission" date="2019-02" db="EMBL/GenBank/DDBJ databases">
        <title>Genome sequencing of the rare red list fungi Dentipellis fragilis.</title>
        <authorList>
            <person name="Buettner E."/>
            <person name="Kellner H."/>
        </authorList>
    </citation>
    <scope>NUCLEOTIDE SEQUENCE [LARGE SCALE GENOMIC DNA]</scope>
    <source>
        <strain evidence="1 2">DSM 105465</strain>
    </source>
</reference>
<accession>A0A4Y9ZD31</accession>
<dbReference type="EMBL" id="SEOQ01000006">
    <property type="protein sequence ID" value="TFY72746.1"/>
    <property type="molecule type" value="Genomic_DNA"/>
</dbReference>
<organism evidence="1 2">
    <name type="scientific">Dentipellis fragilis</name>
    <dbReference type="NCBI Taxonomy" id="205917"/>
    <lineage>
        <taxon>Eukaryota</taxon>
        <taxon>Fungi</taxon>
        <taxon>Dikarya</taxon>
        <taxon>Basidiomycota</taxon>
        <taxon>Agaricomycotina</taxon>
        <taxon>Agaricomycetes</taxon>
        <taxon>Russulales</taxon>
        <taxon>Hericiaceae</taxon>
        <taxon>Dentipellis</taxon>
    </lineage>
</organism>
<sequence>MLLTGPLICVHSVASRTGSGEVDRVHIGGSTHTDSGCQTWIEALAWIDSTLIVHAGCRAFTIQVPRNPRCWRSQEEERYIASTKSNSTRHTHYFTVTVAGRCTRVNCAPVGIDGVTILNGLWHARVTSNAGRRLLDWFARSPRAIAQSHRRERRMLQPTRAVVSLPRSTR</sequence>
<dbReference type="Proteomes" id="UP000298327">
    <property type="component" value="Unassembled WGS sequence"/>
</dbReference>
<dbReference type="AlphaFoldDB" id="A0A4Y9ZD31"/>
<proteinExistence type="predicted"/>
<gene>
    <name evidence="1" type="ORF">EVG20_g236</name>
</gene>
<name>A0A4Y9ZD31_9AGAM</name>
<comment type="caution">
    <text evidence="1">The sequence shown here is derived from an EMBL/GenBank/DDBJ whole genome shotgun (WGS) entry which is preliminary data.</text>
</comment>
<evidence type="ECO:0000313" key="2">
    <source>
        <dbReference type="Proteomes" id="UP000298327"/>
    </source>
</evidence>